<gene>
    <name evidence="3" type="ORF">GA0070617_3699</name>
</gene>
<proteinExistence type="predicted"/>
<feature type="compositionally biased region" description="Pro residues" evidence="1">
    <location>
        <begin position="104"/>
        <end position="119"/>
    </location>
</feature>
<dbReference type="PANTHER" id="PTHR34154:SF3">
    <property type="entry name" value="ALKALI-SENSITIVE LINKAGE PROTEIN 1"/>
    <property type="match status" value="1"/>
</dbReference>
<dbReference type="InterPro" id="IPR017853">
    <property type="entry name" value="GH"/>
</dbReference>
<evidence type="ECO:0000313" key="3">
    <source>
        <dbReference type="EMBL" id="SCL58037.1"/>
    </source>
</evidence>
<dbReference type="Gene3D" id="3.20.20.80">
    <property type="entry name" value="Glycosidases"/>
    <property type="match status" value="1"/>
</dbReference>
<dbReference type="RefSeq" id="WP_175440576.1">
    <property type="nucleotide sequence ID" value="NZ_BMMJ01000014.1"/>
</dbReference>
<sequence length="366" mass="38654">MENSLINRPWARLALTAAAVTSVLLGGGLLGGGLLAAARPTEPAPAATTLGAAPPFEVREVPGPVSTTDPTDAPAETPVATASPTTSASPSRLPTTAAPVPRTVAPPPSVRRSDPPPAPRFTSAKKGVAAWRFDGAEKALAASGAKWYYTWSSGHEGIAPPAGVEFVPMIWGPGSVTDKALAEARRSGPYLLGFNEPDLAEQSNMSVEQALDLWPRLMATGSRLGSPAVAWGGADPGGWLDRFMSGAKARGHRVDFIALHWYGGDFVTERAVGQLQRYLADVYARYRLPIWLTEFALIDFAGGQARFPTQAQQAAFLTGATKMLGDTSYVHRYAWFGLPATDRDRTGLFRSATDPTVVGRAFQAAG</sequence>
<protein>
    <submittedName>
        <fullName evidence="3">Glycosyl hydrolase catalytic core</fullName>
    </submittedName>
</protein>
<organism evidence="3 4">
    <name type="scientific">Micromonospora yangpuensis</name>
    <dbReference type="NCBI Taxonomy" id="683228"/>
    <lineage>
        <taxon>Bacteria</taxon>
        <taxon>Bacillati</taxon>
        <taxon>Actinomycetota</taxon>
        <taxon>Actinomycetes</taxon>
        <taxon>Micromonosporales</taxon>
        <taxon>Micromonosporaceae</taxon>
        <taxon>Micromonospora</taxon>
    </lineage>
</organism>
<feature type="compositionally biased region" description="Low complexity" evidence="1">
    <location>
        <begin position="46"/>
        <end position="55"/>
    </location>
</feature>
<dbReference type="STRING" id="683228.GA0070617_3699"/>
<dbReference type="Pfam" id="PF11790">
    <property type="entry name" value="Glyco_hydro_cc"/>
    <property type="match status" value="1"/>
</dbReference>
<dbReference type="GO" id="GO:0016787">
    <property type="term" value="F:hydrolase activity"/>
    <property type="evidence" value="ECO:0007669"/>
    <property type="project" value="UniProtKB-KW"/>
</dbReference>
<dbReference type="GO" id="GO:0071966">
    <property type="term" value="P:fungal-type cell wall polysaccharide metabolic process"/>
    <property type="evidence" value="ECO:0007669"/>
    <property type="project" value="TreeGrafter"/>
</dbReference>
<evidence type="ECO:0000313" key="4">
    <source>
        <dbReference type="Proteomes" id="UP000198937"/>
    </source>
</evidence>
<feature type="domain" description="Asl1-like glycosyl hydrolase catalytic" evidence="2">
    <location>
        <begin position="140"/>
        <end position="361"/>
    </location>
</feature>
<dbReference type="AlphaFoldDB" id="A0A1C6UVG5"/>
<dbReference type="Proteomes" id="UP000198937">
    <property type="component" value="Unassembled WGS sequence"/>
</dbReference>
<dbReference type="PANTHER" id="PTHR34154">
    <property type="entry name" value="ALKALI-SENSITIVE LINKAGE PROTEIN 1"/>
    <property type="match status" value="1"/>
</dbReference>
<evidence type="ECO:0000259" key="2">
    <source>
        <dbReference type="Pfam" id="PF11790"/>
    </source>
</evidence>
<evidence type="ECO:0000256" key="1">
    <source>
        <dbReference type="SAM" id="MobiDB-lite"/>
    </source>
</evidence>
<keyword evidence="4" id="KW-1185">Reference proteome</keyword>
<dbReference type="EMBL" id="FMIA01000002">
    <property type="protein sequence ID" value="SCL58037.1"/>
    <property type="molecule type" value="Genomic_DNA"/>
</dbReference>
<accession>A0A1C6UVG5</accession>
<feature type="compositionally biased region" description="Low complexity" evidence="1">
    <location>
        <begin position="67"/>
        <end position="103"/>
    </location>
</feature>
<feature type="region of interest" description="Disordered" evidence="1">
    <location>
        <begin position="46"/>
        <end position="123"/>
    </location>
</feature>
<keyword evidence="3" id="KW-0378">Hydrolase</keyword>
<name>A0A1C6UVG5_9ACTN</name>
<reference evidence="4" key="1">
    <citation type="submission" date="2016-06" db="EMBL/GenBank/DDBJ databases">
        <authorList>
            <person name="Varghese N."/>
            <person name="Submissions Spin"/>
        </authorList>
    </citation>
    <scope>NUCLEOTIDE SEQUENCE [LARGE SCALE GENOMIC DNA]</scope>
    <source>
        <strain evidence="4">DSM 45577</strain>
    </source>
</reference>
<dbReference type="InterPro" id="IPR024655">
    <property type="entry name" value="Asl1_glyco_hydro_catalytic"/>
</dbReference>
<dbReference type="SUPFAM" id="SSF51445">
    <property type="entry name" value="(Trans)glycosidases"/>
    <property type="match status" value="1"/>
</dbReference>
<dbReference type="InterPro" id="IPR053183">
    <property type="entry name" value="ASL1"/>
</dbReference>